<keyword evidence="2" id="KW-0732">Signal</keyword>
<dbReference type="EMBL" id="VOFY01000018">
    <property type="protein sequence ID" value="KAA8583208.1"/>
    <property type="molecule type" value="Genomic_DNA"/>
</dbReference>
<accession>A0A5J5CMF1</accession>
<feature type="chain" id="PRO_5023870289" description="Ig-like domain-containing protein" evidence="2">
    <location>
        <begin position="46"/>
        <end position="335"/>
    </location>
</feature>
<keyword evidence="1" id="KW-1133">Transmembrane helix</keyword>
<proteinExistence type="predicted"/>
<dbReference type="PANTHER" id="PTHR11422">
    <property type="entry name" value="T-CELL SURFACE GLYCOPROTEIN CD4"/>
    <property type="match status" value="1"/>
</dbReference>
<dbReference type="OrthoDB" id="8896975at2759"/>
<protein>
    <recommendedName>
        <fullName evidence="3">Ig-like domain-containing protein</fullName>
    </recommendedName>
</protein>
<keyword evidence="1" id="KW-0472">Membrane</keyword>
<evidence type="ECO:0000313" key="5">
    <source>
        <dbReference type="Proteomes" id="UP000327493"/>
    </source>
</evidence>
<feature type="transmembrane region" description="Helical" evidence="1">
    <location>
        <begin position="255"/>
        <end position="277"/>
    </location>
</feature>
<organism evidence="4 5">
    <name type="scientific">Etheostoma spectabile</name>
    <name type="common">orangethroat darter</name>
    <dbReference type="NCBI Taxonomy" id="54343"/>
    <lineage>
        <taxon>Eukaryota</taxon>
        <taxon>Metazoa</taxon>
        <taxon>Chordata</taxon>
        <taxon>Craniata</taxon>
        <taxon>Vertebrata</taxon>
        <taxon>Euteleostomi</taxon>
        <taxon>Actinopterygii</taxon>
        <taxon>Neopterygii</taxon>
        <taxon>Teleostei</taxon>
        <taxon>Neoteleostei</taxon>
        <taxon>Acanthomorphata</taxon>
        <taxon>Eupercaria</taxon>
        <taxon>Perciformes</taxon>
        <taxon>Percoidei</taxon>
        <taxon>Percidae</taxon>
        <taxon>Etheostomatinae</taxon>
        <taxon>Etheostoma</taxon>
    </lineage>
</organism>
<dbReference type="GO" id="GO:0045121">
    <property type="term" value="C:membrane raft"/>
    <property type="evidence" value="ECO:0007669"/>
    <property type="project" value="TreeGrafter"/>
</dbReference>
<feature type="domain" description="Ig-like" evidence="3">
    <location>
        <begin position="124"/>
        <end position="221"/>
    </location>
</feature>
<feature type="signal peptide" evidence="2">
    <location>
        <begin position="1"/>
        <end position="45"/>
    </location>
</feature>
<dbReference type="GO" id="GO:0042110">
    <property type="term" value="P:T cell activation"/>
    <property type="evidence" value="ECO:0007669"/>
    <property type="project" value="TreeGrafter"/>
</dbReference>
<reference evidence="4 5" key="1">
    <citation type="submission" date="2019-08" db="EMBL/GenBank/DDBJ databases">
        <title>A chromosome-level genome assembly, high-density linkage maps, and genome scans reveal the genomic architecture of hybrid incompatibilities underlying speciation via character displacement in darters (Percidae: Etheostominae).</title>
        <authorList>
            <person name="Moran R.L."/>
            <person name="Catchen J.M."/>
            <person name="Fuller R.C."/>
        </authorList>
    </citation>
    <scope>NUCLEOTIDE SEQUENCE [LARGE SCALE GENOMIC DNA]</scope>
    <source>
        <strain evidence="4">EspeVRDwgs_2016</strain>
        <tissue evidence="4">Muscle</tissue>
    </source>
</reference>
<evidence type="ECO:0000313" key="4">
    <source>
        <dbReference type="EMBL" id="KAA8583208.1"/>
    </source>
</evidence>
<dbReference type="GO" id="GO:0042289">
    <property type="term" value="F:MHC class II protein binding"/>
    <property type="evidence" value="ECO:0007669"/>
    <property type="project" value="TreeGrafter"/>
</dbReference>
<dbReference type="GO" id="GO:0070374">
    <property type="term" value="P:positive regulation of ERK1 and ERK2 cascade"/>
    <property type="evidence" value="ECO:0007669"/>
    <property type="project" value="TreeGrafter"/>
</dbReference>
<evidence type="ECO:0000259" key="3">
    <source>
        <dbReference type="PROSITE" id="PS50835"/>
    </source>
</evidence>
<dbReference type="InterPro" id="IPR007110">
    <property type="entry name" value="Ig-like_dom"/>
</dbReference>
<dbReference type="GO" id="GO:0009897">
    <property type="term" value="C:external side of plasma membrane"/>
    <property type="evidence" value="ECO:0007669"/>
    <property type="project" value="TreeGrafter"/>
</dbReference>
<keyword evidence="1" id="KW-0812">Transmembrane</keyword>
<keyword evidence="5" id="KW-1185">Reference proteome</keyword>
<evidence type="ECO:0000256" key="1">
    <source>
        <dbReference type="SAM" id="Phobius"/>
    </source>
</evidence>
<dbReference type="GO" id="GO:1990782">
    <property type="term" value="F:protein tyrosine kinase binding"/>
    <property type="evidence" value="ECO:0007669"/>
    <property type="project" value="TreeGrafter"/>
</dbReference>
<sequence length="335" mass="36972">MFSITTENLQCTFFTAKTFAHRMAGVVHIVMRLLLLSFIATGLNGEDGPIFAQRAYSITVPCEEDLVCFHVWQLSTSQTSDYVAIVGNGEIQTAASLDEDSKCTLQIKDLTAEDVGRHRCQQRPNVFSPHNTSPELKLMPGKTVSLQCILLTFVEEGHCRAQLHQVSLMWLDEAGNGVHEDSQHRIKQESLCAVTLTLTLQRPEDKKFRCQATVGEQVHISVELRVTVPALKGRGRGFIIDLEPKNQGGGSNQDMMGAAVGVVGCVVVTALVAFFVVKRRRTSSQVPDESCYTASTNNVMNADDVIYADIILPAASDRVWVDECESTEYASVRYK</sequence>
<dbReference type="GO" id="GO:0035723">
    <property type="term" value="P:interleukin-15-mediated signaling pathway"/>
    <property type="evidence" value="ECO:0007669"/>
    <property type="project" value="TreeGrafter"/>
</dbReference>
<comment type="caution">
    <text evidence="4">The sequence shown here is derived from an EMBL/GenBank/DDBJ whole genome shotgun (WGS) entry which is preliminary data.</text>
</comment>
<evidence type="ECO:0000256" key="2">
    <source>
        <dbReference type="SAM" id="SignalP"/>
    </source>
</evidence>
<dbReference type="Proteomes" id="UP000327493">
    <property type="component" value="Chromosome 18"/>
</dbReference>
<gene>
    <name evidence="4" type="ORF">FQN60_015754</name>
</gene>
<dbReference type="AlphaFoldDB" id="A0A5J5CMF1"/>
<name>A0A5J5CMF1_9PERO</name>
<dbReference type="PANTHER" id="PTHR11422:SF5">
    <property type="entry name" value="DIVERSE IMMUNOGLOBULIN DOMAIN-CONTAINING PROTEIN 1.1 ISOFORM X1-RELATED"/>
    <property type="match status" value="1"/>
</dbReference>
<dbReference type="PROSITE" id="PS50835">
    <property type="entry name" value="IG_LIKE"/>
    <property type="match status" value="1"/>
</dbReference>